<dbReference type="GO" id="GO:0005886">
    <property type="term" value="C:plasma membrane"/>
    <property type="evidence" value="ECO:0007669"/>
    <property type="project" value="TreeGrafter"/>
</dbReference>
<dbReference type="Proteomes" id="UP000782241">
    <property type="component" value="Unassembled WGS sequence"/>
</dbReference>
<dbReference type="EMBL" id="JAGPUO010000004">
    <property type="protein sequence ID" value="KAG5663242.1"/>
    <property type="molecule type" value="Genomic_DNA"/>
</dbReference>
<evidence type="ECO:0000256" key="2">
    <source>
        <dbReference type="ARBA" id="ARBA00022692"/>
    </source>
</evidence>
<evidence type="ECO:0000256" key="3">
    <source>
        <dbReference type="ARBA" id="ARBA00022989"/>
    </source>
</evidence>
<keyword evidence="3 5" id="KW-1133">Transmembrane helix</keyword>
<comment type="caution">
    <text evidence="6">The sequence shown here is derived from an EMBL/GenBank/DDBJ whole genome shotgun (WGS) entry which is preliminary data.</text>
</comment>
<feature type="transmembrane region" description="Helical" evidence="5">
    <location>
        <begin position="290"/>
        <end position="312"/>
    </location>
</feature>
<comment type="subcellular location">
    <subcellularLocation>
        <location evidence="1">Membrane</location>
        <topology evidence="1">Multi-pass membrane protein</topology>
    </subcellularLocation>
</comment>
<feature type="transmembrane region" description="Helical" evidence="5">
    <location>
        <begin position="140"/>
        <end position="166"/>
    </location>
</feature>
<sequence length="348" mass="38988">MTMSDNNETWVPNYENCDEVSVRCPVEYTIYGDYLSEGASAFFAVAFALLFIAQVFQGFRARTWSYMLWLGIGTAFETLGHLARYGLAKDPWEDNYFLVSYLTLLLAPTLVAAAISVTFKHLVIWYGAKWSLLKPKLYPLVFVGTDFISIFVQVIGGGLVAMFAMGNGSNTTKTIGEVLVIGGVAFQVANMLCCGCLMLLYARRRTQAMKSSDPLIGSTPPQYSTGLPDRGRVPISREEATRQEAKKARYFVYALGVAYICIIVRCIYRITETIPEIQKDVLRNEPLFLAMDAAMMLVSIAAVTVLHPCYFFPYLGLKKNKKNQGKAYERFQMENSTLSEQPQQQGRV</sequence>
<evidence type="ECO:0000313" key="6">
    <source>
        <dbReference type="EMBL" id="KAG5663242.1"/>
    </source>
</evidence>
<dbReference type="PANTHER" id="PTHR31465:SF8">
    <property type="entry name" value="DOMAIN PROTEIN, PUTATIVE (AFU_ORTHOLOGUE AFUA_6G14140)-RELATED"/>
    <property type="match status" value="1"/>
</dbReference>
<name>A0A9P7H5E0_9HYPO</name>
<evidence type="ECO:0000256" key="4">
    <source>
        <dbReference type="ARBA" id="ARBA00023136"/>
    </source>
</evidence>
<keyword evidence="4 5" id="KW-0472">Membrane</keyword>
<dbReference type="Pfam" id="PF04479">
    <property type="entry name" value="RTA1"/>
    <property type="match status" value="1"/>
</dbReference>
<evidence type="ECO:0000256" key="1">
    <source>
        <dbReference type="ARBA" id="ARBA00004141"/>
    </source>
</evidence>
<evidence type="ECO:0000256" key="5">
    <source>
        <dbReference type="SAM" id="Phobius"/>
    </source>
</evidence>
<feature type="transmembrane region" description="Helical" evidence="5">
    <location>
        <begin position="178"/>
        <end position="202"/>
    </location>
</feature>
<evidence type="ECO:0000313" key="7">
    <source>
        <dbReference type="Proteomes" id="UP000782241"/>
    </source>
</evidence>
<dbReference type="AlphaFoldDB" id="A0A9P7H5E0"/>
<dbReference type="PANTHER" id="PTHR31465">
    <property type="entry name" value="PROTEIN RTA1-RELATED"/>
    <property type="match status" value="1"/>
</dbReference>
<evidence type="ECO:0008006" key="8">
    <source>
        <dbReference type="Google" id="ProtNLM"/>
    </source>
</evidence>
<feature type="transmembrane region" description="Helical" evidence="5">
    <location>
        <begin position="250"/>
        <end position="270"/>
    </location>
</feature>
<dbReference type="InterPro" id="IPR007568">
    <property type="entry name" value="RTA1"/>
</dbReference>
<keyword evidence="2 5" id="KW-0812">Transmembrane</keyword>
<dbReference type="GO" id="GO:0000324">
    <property type="term" value="C:fungal-type vacuole"/>
    <property type="evidence" value="ECO:0007669"/>
    <property type="project" value="TreeGrafter"/>
</dbReference>
<protein>
    <recommendedName>
        <fullName evidence="8">Phospholipid-translocating ATPase</fullName>
    </recommendedName>
</protein>
<feature type="transmembrane region" description="Helical" evidence="5">
    <location>
        <begin position="41"/>
        <end position="59"/>
    </location>
</feature>
<feature type="transmembrane region" description="Helical" evidence="5">
    <location>
        <begin position="96"/>
        <end position="119"/>
    </location>
</feature>
<gene>
    <name evidence="6" type="ORF">KAF25_001178</name>
</gene>
<reference evidence="6" key="1">
    <citation type="submission" date="2021-04" db="EMBL/GenBank/DDBJ databases">
        <title>Draft genome of Fusarium avenaceum strain F156N33, isolated from an atmospheric sample in Virginia.</title>
        <authorList>
            <person name="Yang S."/>
            <person name="Vinatzer B.A."/>
            <person name="Coleman J."/>
        </authorList>
    </citation>
    <scope>NUCLEOTIDE SEQUENCE</scope>
    <source>
        <strain evidence="6">F156N33</strain>
    </source>
</reference>
<proteinExistence type="predicted"/>
<keyword evidence="7" id="KW-1185">Reference proteome</keyword>
<organism evidence="6 7">
    <name type="scientific">Fusarium avenaceum</name>
    <dbReference type="NCBI Taxonomy" id="40199"/>
    <lineage>
        <taxon>Eukaryota</taxon>
        <taxon>Fungi</taxon>
        <taxon>Dikarya</taxon>
        <taxon>Ascomycota</taxon>
        <taxon>Pezizomycotina</taxon>
        <taxon>Sordariomycetes</taxon>
        <taxon>Hypocreomycetidae</taxon>
        <taxon>Hypocreales</taxon>
        <taxon>Nectriaceae</taxon>
        <taxon>Fusarium</taxon>
        <taxon>Fusarium tricinctum species complex</taxon>
    </lineage>
</organism>
<feature type="transmembrane region" description="Helical" evidence="5">
    <location>
        <begin position="66"/>
        <end position="84"/>
    </location>
</feature>
<accession>A0A9P7H5E0</accession>